<dbReference type="AlphaFoldDB" id="A0ABD3QWI1"/>
<name>A0ABD3QWI1_9STRA</name>
<evidence type="ECO:0000313" key="3">
    <source>
        <dbReference type="Proteomes" id="UP001530400"/>
    </source>
</evidence>
<reference evidence="2 3" key="1">
    <citation type="submission" date="2024-10" db="EMBL/GenBank/DDBJ databases">
        <title>Updated reference genomes for cyclostephanoid diatoms.</title>
        <authorList>
            <person name="Roberts W.R."/>
            <person name="Alverson A.J."/>
        </authorList>
    </citation>
    <scope>NUCLEOTIDE SEQUENCE [LARGE SCALE GENOMIC DNA]</scope>
    <source>
        <strain evidence="2 3">AJA010-31</strain>
    </source>
</reference>
<keyword evidence="1" id="KW-0472">Membrane</keyword>
<evidence type="ECO:0000256" key="1">
    <source>
        <dbReference type="SAM" id="Phobius"/>
    </source>
</evidence>
<comment type="caution">
    <text evidence="2">The sequence shown here is derived from an EMBL/GenBank/DDBJ whole genome shotgun (WGS) entry which is preliminary data.</text>
</comment>
<protein>
    <submittedName>
        <fullName evidence="2">Uncharacterized protein</fullName>
    </submittedName>
</protein>
<sequence>MIGGLVTFYVALSQACLLAWIIIGFLVSKYILSFPFFSPVALCVLGTFELLVLSGTGRMLHREESKLISDLLALLHPWTEEYGIVAKMRKSRGKFRVGDNGKEKSITCYCIVLEKITPGLDIGTVSLSSFTDIESDDENVDVEEGMVSNEVSATNQ</sequence>
<dbReference type="Proteomes" id="UP001530400">
    <property type="component" value="Unassembled WGS sequence"/>
</dbReference>
<proteinExistence type="predicted"/>
<keyword evidence="1" id="KW-1133">Transmembrane helix</keyword>
<accession>A0ABD3QWI1</accession>
<gene>
    <name evidence="2" type="ORF">ACHAWO_005454</name>
</gene>
<dbReference type="EMBL" id="JALLPJ020000038">
    <property type="protein sequence ID" value="KAL3804559.1"/>
    <property type="molecule type" value="Genomic_DNA"/>
</dbReference>
<feature type="transmembrane region" description="Helical" evidence="1">
    <location>
        <begin position="34"/>
        <end position="53"/>
    </location>
</feature>
<organism evidence="2 3">
    <name type="scientific">Cyclotella atomus</name>
    <dbReference type="NCBI Taxonomy" id="382360"/>
    <lineage>
        <taxon>Eukaryota</taxon>
        <taxon>Sar</taxon>
        <taxon>Stramenopiles</taxon>
        <taxon>Ochrophyta</taxon>
        <taxon>Bacillariophyta</taxon>
        <taxon>Coscinodiscophyceae</taxon>
        <taxon>Thalassiosirophycidae</taxon>
        <taxon>Stephanodiscales</taxon>
        <taxon>Stephanodiscaceae</taxon>
        <taxon>Cyclotella</taxon>
    </lineage>
</organism>
<keyword evidence="1" id="KW-0812">Transmembrane</keyword>
<keyword evidence="3" id="KW-1185">Reference proteome</keyword>
<evidence type="ECO:0000313" key="2">
    <source>
        <dbReference type="EMBL" id="KAL3804559.1"/>
    </source>
</evidence>
<feature type="transmembrane region" description="Helical" evidence="1">
    <location>
        <begin position="7"/>
        <end position="28"/>
    </location>
</feature>